<accession>A0A316C7K0</accession>
<keyword evidence="1" id="KW-0418">Kinase</keyword>
<evidence type="ECO:0000313" key="2">
    <source>
        <dbReference type="Proteomes" id="UP000245396"/>
    </source>
</evidence>
<keyword evidence="2" id="KW-1185">Reference proteome</keyword>
<dbReference type="EMBL" id="QGGG01000003">
    <property type="protein sequence ID" value="PWJ85203.1"/>
    <property type="molecule type" value="Genomic_DNA"/>
</dbReference>
<dbReference type="SUPFAM" id="SSF52540">
    <property type="entry name" value="P-loop containing nucleoside triphosphate hydrolases"/>
    <property type="match status" value="1"/>
</dbReference>
<protein>
    <submittedName>
        <fullName evidence="1">Adenylylsulfate kinase-like enzyme</fullName>
    </submittedName>
</protein>
<dbReference type="Proteomes" id="UP000245396">
    <property type="component" value="Unassembled WGS sequence"/>
</dbReference>
<sequence length="191" mass="21274">MTGGLSSSTPADGFPRIVIITGCMGAGKSTVAQALAERLPKAVHLRGDLFRRMIVSGRVEMSQNPPPEAERQLRLRYELAWSVAAQYADAGFTVVYQDVILGEFLEWAAERLKSYRPAVVVLDPSAEVLTARDRARSKNIYDDPIYGSWTAAQIRQVLHEHTPHIGLWLDTSAQNVDQTVDQILERLRQSD</sequence>
<comment type="caution">
    <text evidence="1">The sequence shown here is derived from an EMBL/GenBank/DDBJ whole genome shotgun (WGS) entry which is preliminary data.</text>
</comment>
<dbReference type="InterPro" id="IPR027417">
    <property type="entry name" value="P-loop_NTPase"/>
</dbReference>
<dbReference type="Gene3D" id="3.40.50.300">
    <property type="entry name" value="P-loop containing nucleotide triphosphate hydrolases"/>
    <property type="match status" value="1"/>
</dbReference>
<evidence type="ECO:0000313" key="1">
    <source>
        <dbReference type="EMBL" id="PWJ85203.1"/>
    </source>
</evidence>
<dbReference type="STRING" id="1192868.GCA_000304395_00834"/>
<name>A0A316C7K0_PSESE</name>
<dbReference type="Pfam" id="PF13671">
    <property type="entry name" value="AAA_33"/>
    <property type="match status" value="1"/>
</dbReference>
<dbReference type="OrthoDB" id="9811893at2"/>
<reference evidence="1 2" key="1">
    <citation type="submission" date="2018-05" db="EMBL/GenBank/DDBJ databases">
        <title>Genomic Encyclopedia of Type Strains, Phase IV (KMG-IV): sequencing the most valuable type-strain genomes for metagenomic binning, comparative biology and taxonomic classification.</title>
        <authorList>
            <person name="Goeker M."/>
        </authorList>
    </citation>
    <scope>NUCLEOTIDE SEQUENCE [LARGE SCALE GENOMIC DNA]</scope>
    <source>
        <strain evidence="1 2">DSM 6986</strain>
    </source>
</reference>
<keyword evidence="1" id="KW-0808">Transferase</keyword>
<proteinExistence type="predicted"/>
<dbReference type="AlphaFoldDB" id="A0A316C7K0"/>
<dbReference type="GO" id="GO:0016301">
    <property type="term" value="F:kinase activity"/>
    <property type="evidence" value="ECO:0007669"/>
    <property type="project" value="UniProtKB-KW"/>
</dbReference>
<gene>
    <name evidence="1" type="ORF">C7441_10358</name>
</gene>
<organism evidence="1 2">
    <name type="scientific">Pseudaminobacter salicylatoxidans</name>
    <dbReference type="NCBI Taxonomy" id="93369"/>
    <lineage>
        <taxon>Bacteria</taxon>
        <taxon>Pseudomonadati</taxon>
        <taxon>Pseudomonadota</taxon>
        <taxon>Alphaproteobacteria</taxon>
        <taxon>Hyphomicrobiales</taxon>
        <taxon>Phyllobacteriaceae</taxon>
        <taxon>Pseudaminobacter</taxon>
    </lineage>
</organism>